<sequence>MQEYETRFEQHGDESVATTVAVAVAEATGQDVMELGPLGSSVDCEALDSLVRSAESTLSVSFLYEQCRIFISGDGTIEITRL</sequence>
<keyword evidence="3" id="KW-1185">Reference proteome</keyword>
<evidence type="ECO:0000313" key="3">
    <source>
        <dbReference type="Proteomes" id="UP001597034"/>
    </source>
</evidence>
<dbReference type="Pfam" id="PF18545">
    <property type="entry name" value="HalOD1"/>
    <property type="match status" value="1"/>
</dbReference>
<accession>A0ABD6DRC9</accession>
<evidence type="ECO:0000313" key="2">
    <source>
        <dbReference type="EMBL" id="MFD1647789.1"/>
    </source>
</evidence>
<dbReference type="EMBL" id="JBHUDO010000004">
    <property type="protein sequence ID" value="MFD1647789.1"/>
    <property type="molecule type" value="Genomic_DNA"/>
</dbReference>
<proteinExistence type="predicted"/>
<reference evidence="2 3" key="1">
    <citation type="journal article" date="2019" name="Int. J. Syst. Evol. Microbiol.">
        <title>The Global Catalogue of Microorganisms (GCM) 10K type strain sequencing project: providing services to taxonomists for standard genome sequencing and annotation.</title>
        <authorList>
            <consortium name="The Broad Institute Genomics Platform"/>
            <consortium name="The Broad Institute Genome Sequencing Center for Infectious Disease"/>
            <person name="Wu L."/>
            <person name="Ma J."/>
        </authorList>
    </citation>
    <scope>NUCLEOTIDE SEQUENCE [LARGE SCALE GENOMIC DNA]</scope>
    <source>
        <strain evidence="2 3">CGMCC 1.10390</strain>
    </source>
</reference>
<feature type="domain" description="Halobacterial output" evidence="1">
    <location>
        <begin position="13"/>
        <end position="80"/>
    </location>
</feature>
<dbReference type="AlphaFoldDB" id="A0ABD6DRC9"/>
<organism evidence="2 3">
    <name type="scientific">Haloarchaeobius litoreus</name>
    <dbReference type="NCBI Taxonomy" id="755306"/>
    <lineage>
        <taxon>Archaea</taxon>
        <taxon>Methanobacteriati</taxon>
        <taxon>Methanobacteriota</taxon>
        <taxon>Stenosarchaea group</taxon>
        <taxon>Halobacteria</taxon>
        <taxon>Halobacteriales</taxon>
        <taxon>Halorubellaceae</taxon>
        <taxon>Haloarchaeobius</taxon>
    </lineage>
</organism>
<dbReference type="InterPro" id="IPR040624">
    <property type="entry name" value="HalOD1"/>
</dbReference>
<comment type="caution">
    <text evidence="2">The sequence shown here is derived from an EMBL/GenBank/DDBJ whole genome shotgun (WGS) entry which is preliminary data.</text>
</comment>
<dbReference type="RefSeq" id="WP_256401732.1">
    <property type="nucleotide sequence ID" value="NZ_JANHJR010000004.1"/>
</dbReference>
<evidence type="ECO:0000259" key="1">
    <source>
        <dbReference type="Pfam" id="PF18545"/>
    </source>
</evidence>
<gene>
    <name evidence="2" type="ORF">ACFSBL_19020</name>
</gene>
<dbReference type="Proteomes" id="UP001597034">
    <property type="component" value="Unassembled WGS sequence"/>
</dbReference>
<protein>
    <submittedName>
        <fullName evidence="2">HalOD1 output domain-containing protein</fullName>
    </submittedName>
</protein>
<name>A0ABD6DRC9_9EURY</name>